<keyword evidence="2" id="KW-0238">DNA-binding</keyword>
<dbReference type="InterPro" id="IPR036388">
    <property type="entry name" value="WH-like_DNA-bd_sf"/>
</dbReference>
<proteinExistence type="predicted"/>
<organism evidence="6 7">
    <name type="scientific">Komagataeibacter xylinus NBRC 13693</name>
    <dbReference type="NCBI Taxonomy" id="1234668"/>
    <lineage>
        <taxon>Bacteria</taxon>
        <taxon>Pseudomonadati</taxon>
        <taxon>Pseudomonadota</taxon>
        <taxon>Alphaproteobacteria</taxon>
        <taxon>Acetobacterales</taxon>
        <taxon>Acetobacteraceae</taxon>
        <taxon>Komagataeibacter</taxon>
    </lineage>
</organism>
<evidence type="ECO:0000313" key="6">
    <source>
        <dbReference type="EMBL" id="GAN99208.1"/>
    </source>
</evidence>
<name>A0A0D6Q7B7_KOMXY</name>
<comment type="caution">
    <text evidence="6">The sequence shown here is derived from an EMBL/GenBank/DDBJ whole genome shotgun (WGS) entry which is preliminary data.</text>
</comment>
<reference evidence="6 7" key="1">
    <citation type="submission" date="2012-11" db="EMBL/GenBank/DDBJ databases">
        <title>Whole genome sequence of Gluconacetobacter xylinus NBRC 13693.</title>
        <authorList>
            <person name="Azuma Y."/>
            <person name="Higashiura N."/>
            <person name="Hirakawa H."/>
            <person name="Matsushita K."/>
        </authorList>
    </citation>
    <scope>NUCLEOTIDE SEQUENCE [LARGE SCALE GENOMIC DNA]</scope>
    <source>
        <strain evidence="6 7">NBRC 13693</strain>
    </source>
</reference>
<dbReference type="Gene3D" id="2.60.120.10">
    <property type="entry name" value="Jelly Rolls"/>
    <property type="match status" value="1"/>
</dbReference>
<dbReference type="SUPFAM" id="SSF51206">
    <property type="entry name" value="cAMP-binding domain-like"/>
    <property type="match status" value="1"/>
</dbReference>
<dbReference type="SMART" id="SM00100">
    <property type="entry name" value="cNMP"/>
    <property type="match status" value="1"/>
</dbReference>
<feature type="domain" description="HTH crp-type" evidence="5">
    <location>
        <begin position="136"/>
        <end position="207"/>
    </location>
</feature>
<dbReference type="SMART" id="SM00419">
    <property type="entry name" value="HTH_CRP"/>
    <property type="match status" value="1"/>
</dbReference>
<dbReference type="PANTHER" id="PTHR24567:SF28">
    <property type="entry name" value="LISTERIOLYSIN REGULATORY PROTEIN"/>
    <property type="match status" value="1"/>
</dbReference>
<protein>
    <submittedName>
        <fullName evidence="6">Transcriptional regulator cAMP-binding AadR/Crp/Fnr</fullName>
    </submittedName>
</protein>
<keyword evidence="3" id="KW-0804">Transcription</keyword>
<dbReference type="InterPro" id="IPR000595">
    <property type="entry name" value="cNMP-bd_dom"/>
</dbReference>
<dbReference type="GeneID" id="79187610"/>
<sequence length="213" mass="24450">MFSSFKLTDAEREALNAISTRIHRPAKRRVYTQGEPGNHIYRIRSGAVRLEHHMKDGRNQIFAFLWADDMFGTLEGGMYHTSAITLVDTYLFQISCSALKGLVEVYPRIQALFLQQALDYAKTAERHLLLATCPLVIKRLAGFLLECTRQKDFFDRQSNILTLAMDRKDIADYLGFAIETTSRTLKELEDMGLIQRLSSQRIKIDRDRIGAFV</sequence>
<gene>
    <name evidence="6" type="ORF">Gxy13693_018_033</name>
</gene>
<dbReference type="GO" id="GO:0003677">
    <property type="term" value="F:DNA binding"/>
    <property type="evidence" value="ECO:0007669"/>
    <property type="project" value="UniProtKB-KW"/>
</dbReference>
<dbReference type="PROSITE" id="PS51063">
    <property type="entry name" value="HTH_CRP_2"/>
    <property type="match status" value="1"/>
</dbReference>
<dbReference type="PRINTS" id="PR00034">
    <property type="entry name" value="HTHCRP"/>
</dbReference>
<dbReference type="PROSITE" id="PS50042">
    <property type="entry name" value="CNMP_BINDING_3"/>
    <property type="match status" value="1"/>
</dbReference>
<dbReference type="InterPro" id="IPR036390">
    <property type="entry name" value="WH_DNA-bd_sf"/>
</dbReference>
<dbReference type="InterPro" id="IPR014710">
    <property type="entry name" value="RmlC-like_jellyroll"/>
</dbReference>
<dbReference type="AlphaFoldDB" id="A0A0D6Q7B7"/>
<keyword evidence="1" id="KW-0805">Transcription regulation</keyword>
<evidence type="ECO:0000313" key="7">
    <source>
        <dbReference type="Proteomes" id="UP000032683"/>
    </source>
</evidence>
<dbReference type="InterPro" id="IPR018490">
    <property type="entry name" value="cNMP-bd_dom_sf"/>
</dbReference>
<feature type="domain" description="Cyclic nucleotide-binding" evidence="4">
    <location>
        <begin position="13"/>
        <end position="74"/>
    </location>
</feature>
<evidence type="ECO:0000259" key="4">
    <source>
        <dbReference type="PROSITE" id="PS50042"/>
    </source>
</evidence>
<dbReference type="GO" id="GO:0005829">
    <property type="term" value="C:cytosol"/>
    <property type="evidence" value="ECO:0007669"/>
    <property type="project" value="TreeGrafter"/>
</dbReference>
<dbReference type="CDD" id="cd00092">
    <property type="entry name" value="HTH_CRP"/>
    <property type="match status" value="1"/>
</dbReference>
<accession>A0A0D6Q7B7</accession>
<evidence type="ECO:0000256" key="2">
    <source>
        <dbReference type="ARBA" id="ARBA00023125"/>
    </source>
</evidence>
<evidence type="ECO:0000259" key="5">
    <source>
        <dbReference type="PROSITE" id="PS51063"/>
    </source>
</evidence>
<dbReference type="PANTHER" id="PTHR24567">
    <property type="entry name" value="CRP FAMILY TRANSCRIPTIONAL REGULATORY PROTEIN"/>
    <property type="match status" value="1"/>
</dbReference>
<evidence type="ECO:0000256" key="1">
    <source>
        <dbReference type="ARBA" id="ARBA00023015"/>
    </source>
</evidence>
<dbReference type="SUPFAM" id="SSF46785">
    <property type="entry name" value="Winged helix' DNA-binding domain"/>
    <property type="match status" value="1"/>
</dbReference>
<evidence type="ECO:0000256" key="3">
    <source>
        <dbReference type="ARBA" id="ARBA00023163"/>
    </source>
</evidence>
<dbReference type="GO" id="GO:0003700">
    <property type="term" value="F:DNA-binding transcription factor activity"/>
    <property type="evidence" value="ECO:0007669"/>
    <property type="project" value="TreeGrafter"/>
</dbReference>
<dbReference type="Gene3D" id="1.10.10.10">
    <property type="entry name" value="Winged helix-like DNA-binding domain superfamily/Winged helix DNA-binding domain"/>
    <property type="match status" value="1"/>
</dbReference>
<dbReference type="Pfam" id="PF13545">
    <property type="entry name" value="HTH_Crp_2"/>
    <property type="match status" value="1"/>
</dbReference>
<dbReference type="Pfam" id="PF00027">
    <property type="entry name" value="cNMP_binding"/>
    <property type="match status" value="1"/>
</dbReference>
<dbReference type="RefSeq" id="WP_048855952.1">
    <property type="nucleotide sequence ID" value="NZ_BANJ01000018.1"/>
</dbReference>
<dbReference type="EMBL" id="BANJ01000018">
    <property type="protein sequence ID" value="GAN99208.1"/>
    <property type="molecule type" value="Genomic_DNA"/>
</dbReference>
<dbReference type="InterPro" id="IPR050397">
    <property type="entry name" value="Env_Response_Regulators"/>
</dbReference>
<dbReference type="CDD" id="cd00038">
    <property type="entry name" value="CAP_ED"/>
    <property type="match status" value="1"/>
</dbReference>
<dbReference type="InterPro" id="IPR012318">
    <property type="entry name" value="HTH_CRP"/>
</dbReference>
<dbReference type="Proteomes" id="UP000032683">
    <property type="component" value="Unassembled WGS sequence"/>
</dbReference>